<evidence type="ECO:0000256" key="1">
    <source>
        <dbReference type="ARBA" id="ARBA00008023"/>
    </source>
</evidence>
<dbReference type="SUPFAM" id="SSF52972">
    <property type="entry name" value="ITPase-like"/>
    <property type="match status" value="1"/>
</dbReference>
<reference evidence="4" key="1">
    <citation type="submission" date="2025-05" db="UniProtKB">
        <authorList>
            <consortium name="Ensembl"/>
        </authorList>
    </citation>
    <scope>IDENTIFICATION</scope>
</reference>
<dbReference type="PANTHER" id="PTHR11067">
    <property type="entry name" value="INOSINE TRIPHOSPHATE PYROPHOSPHATASE/HAM1 PROTEIN"/>
    <property type="match status" value="1"/>
</dbReference>
<dbReference type="InterPro" id="IPR002637">
    <property type="entry name" value="RdgB/HAM1"/>
</dbReference>
<dbReference type="GO" id="GO:0009143">
    <property type="term" value="P:nucleoside triphosphate catabolic process"/>
    <property type="evidence" value="ECO:0007669"/>
    <property type="project" value="InterPro"/>
</dbReference>
<dbReference type="Pfam" id="PF01725">
    <property type="entry name" value="Ham1p_like"/>
    <property type="match status" value="1"/>
</dbReference>
<keyword evidence="3" id="KW-0812">Transmembrane</keyword>
<sequence>MDQSLLRTHVFASMRLEVSQAHTCECPLLGTQLFGHFWTVTLFLNVCLFYILFSARKWFLDKLKPEGLYKLLAAFDDKSAHAVCTFAYSSGREDDPVILFRGETQGKIVEPRGPRDFGWDPCFQPDGFDKTYAEMPKETKNSISHRFRALDALRRHFVTAHLSSADAKLRAADELSSPKKQKLKD</sequence>
<evidence type="ECO:0000256" key="2">
    <source>
        <dbReference type="ARBA" id="ARBA00022801"/>
    </source>
</evidence>
<dbReference type="Ensembl" id="ENSEBUT00000008243.1">
    <property type="protein sequence ID" value="ENSEBUP00000007755.1"/>
    <property type="gene ID" value="ENSEBUG00000005050.1"/>
</dbReference>
<feature type="transmembrane region" description="Helical" evidence="3">
    <location>
        <begin position="37"/>
        <end position="55"/>
    </location>
</feature>
<keyword evidence="3" id="KW-0472">Membrane</keyword>
<dbReference type="GO" id="GO:0005737">
    <property type="term" value="C:cytoplasm"/>
    <property type="evidence" value="ECO:0007669"/>
    <property type="project" value="TreeGrafter"/>
</dbReference>
<evidence type="ECO:0000313" key="4">
    <source>
        <dbReference type="Ensembl" id="ENSEBUP00000007743.1"/>
    </source>
</evidence>
<evidence type="ECO:0000256" key="3">
    <source>
        <dbReference type="SAM" id="Phobius"/>
    </source>
</evidence>
<name>A0A8C4NJI6_EPTBU</name>
<organism evidence="4 5">
    <name type="scientific">Eptatretus burgeri</name>
    <name type="common">Inshore hagfish</name>
    <dbReference type="NCBI Taxonomy" id="7764"/>
    <lineage>
        <taxon>Eukaryota</taxon>
        <taxon>Metazoa</taxon>
        <taxon>Chordata</taxon>
        <taxon>Craniata</taxon>
        <taxon>Vertebrata</taxon>
        <taxon>Cyclostomata</taxon>
        <taxon>Myxini</taxon>
        <taxon>Myxiniformes</taxon>
        <taxon>Myxinidae</taxon>
        <taxon>Eptatretinae</taxon>
        <taxon>Eptatretus</taxon>
    </lineage>
</organism>
<keyword evidence="2" id="KW-0378">Hydrolase</keyword>
<dbReference type="PANTHER" id="PTHR11067:SF9">
    <property type="entry name" value="INOSINE TRIPHOSPHATE PYROPHOSPHATASE"/>
    <property type="match status" value="1"/>
</dbReference>
<comment type="similarity">
    <text evidence="1">Belongs to the HAM1 NTPase family.</text>
</comment>
<dbReference type="InterPro" id="IPR029001">
    <property type="entry name" value="ITPase-like_fam"/>
</dbReference>
<dbReference type="Ensembl" id="ENSEBUT00000008231.1">
    <property type="protein sequence ID" value="ENSEBUP00000007743.1"/>
    <property type="gene ID" value="ENSEBUG00000005050.1"/>
</dbReference>
<accession>A0A8C4NJI6</accession>
<keyword evidence="5" id="KW-1185">Reference proteome</keyword>
<protein>
    <submittedName>
        <fullName evidence="4">Inosine triphosphatase (nucleoside triphosphate pyrophosphatase)</fullName>
    </submittedName>
</protein>
<dbReference type="Gene3D" id="3.90.950.10">
    <property type="match status" value="1"/>
</dbReference>
<dbReference type="GeneTree" id="ENSGT00390000015399"/>
<proteinExistence type="inferred from homology"/>
<evidence type="ECO:0000313" key="5">
    <source>
        <dbReference type="Proteomes" id="UP000694388"/>
    </source>
</evidence>
<dbReference type="AlphaFoldDB" id="A0A8C4NJI6"/>
<dbReference type="CDD" id="cd00515">
    <property type="entry name" value="HAM1"/>
    <property type="match status" value="1"/>
</dbReference>
<dbReference type="GO" id="GO:0047429">
    <property type="term" value="F:nucleoside triphosphate diphosphatase activity"/>
    <property type="evidence" value="ECO:0007669"/>
    <property type="project" value="InterPro"/>
</dbReference>
<dbReference type="Proteomes" id="UP000694388">
    <property type="component" value="Unplaced"/>
</dbReference>
<keyword evidence="3" id="KW-1133">Transmembrane helix</keyword>